<feature type="domain" description="RING-type" evidence="6">
    <location>
        <begin position="295"/>
        <end position="330"/>
    </location>
</feature>
<evidence type="ECO:0000256" key="2">
    <source>
        <dbReference type="ARBA" id="ARBA00022771"/>
    </source>
</evidence>
<dbReference type="AlphaFoldDB" id="A0A328D9I2"/>
<dbReference type="PANTHER" id="PTHR42647:SF12">
    <property type="entry name" value="BOI-RELATED E3 UBIQUITIN-PROTEIN LIGASE 2-RELATED"/>
    <property type="match status" value="1"/>
</dbReference>
<evidence type="ECO:0000313" key="7">
    <source>
        <dbReference type="EMBL" id="RAL41088.1"/>
    </source>
</evidence>
<comment type="caution">
    <text evidence="7">The sequence shown here is derived from an EMBL/GenBank/DDBJ whole genome shotgun (WGS) entry which is preliminary data.</text>
</comment>
<dbReference type="PROSITE" id="PS50089">
    <property type="entry name" value="ZF_RING_2"/>
    <property type="match status" value="1"/>
</dbReference>
<dbReference type="GO" id="GO:0043067">
    <property type="term" value="P:regulation of programmed cell death"/>
    <property type="evidence" value="ECO:0007669"/>
    <property type="project" value="TreeGrafter"/>
</dbReference>
<dbReference type="InterPro" id="IPR001841">
    <property type="entry name" value="Znf_RING"/>
</dbReference>
<gene>
    <name evidence="7" type="ORF">DM860_008786</name>
</gene>
<dbReference type="Gene3D" id="3.30.40.10">
    <property type="entry name" value="Zinc/RING finger domain, C3HC4 (zinc finger)"/>
    <property type="match status" value="1"/>
</dbReference>
<reference evidence="7 8" key="1">
    <citation type="submission" date="2018-06" db="EMBL/GenBank/DDBJ databases">
        <title>The Genome of Cuscuta australis (Dodder) Provides Insight into the Evolution of Plant Parasitism.</title>
        <authorList>
            <person name="Liu H."/>
        </authorList>
    </citation>
    <scope>NUCLEOTIDE SEQUENCE [LARGE SCALE GENOMIC DNA]</scope>
    <source>
        <strain evidence="8">cv. Yunnan</strain>
        <tissue evidence="7">Vines</tissue>
    </source>
</reference>
<dbReference type="EMBL" id="NQVE01000192">
    <property type="protein sequence ID" value="RAL41088.1"/>
    <property type="molecule type" value="Genomic_DNA"/>
</dbReference>
<sequence length="343" mass="36855">MTVEAQRLNPFNPQPLLTSRDMMNDVRVTGNPYAGGVVGYGGAMLLPGIAPADPFFPMSCSSAAIDALPPKVAVKSDSGVTFGLPPARKRSREEASPLLAAHPAFQNSSNRCGSLSFLGEDISSQLLQQQRDVDRFIVQHMEKVRMEVGERRKRYARNIVSAIEQGIQNRLKAKEAEIENIGKLNWALEERVKSLSVENQIWREMAQTNEARANFLRSNLEQVLAGGGVRGGQAAELMDDAQSCCSSNHGGHDADGDGCGSPAAEVGSGGSEDGDSRVRNGRRSSGKCNSIGRLCRKCGNGESCVLLLPCRHLCLCTVCGSSQLFCPICKSTQNASLHVNFSS</sequence>
<keyword evidence="1" id="KW-0479">Metal-binding</keyword>
<dbReference type="InterPro" id="IPR013083">
    <property type="entry name" value="Znf_RING/FYVE/PHD"/>
</dbReference>
<evidence type="ECO:0000313" key="8">
    <source>
        <dbReference type="Proteomes" id="UP000249390"/>
    </source>
</evidence>
<dbReference type="PANTHER" id="PTHR42647">
    <property type="entry name" value="SBP (S-RIBONUCLEASE BINDING PROTEIN) FAMILY PROTEIN"/>
    <property type="match status" value="1"/>
</dbReference>
<dbReference type="Pfam" id="PF13920">
    <property type="entry name" value="zf-C3HC4_3"/>
    <property type="match status" value="1"/>
</dbReference>
<dbReference type="GO" id="GO:0004842">
    <property type="term" value="F:ubiquitin-protein transferase activity"/>
    <property type="evidence" value="ECO:0007669"/>
    <property type="project" value="TreeGrafter"/>
</dbReference>
<organism evidence="7 8">
    <name type="scientific">Cuscuta australis</name>
    <dbReference type="NCBI Taxonomy" id="267555"/>
    <lineage>
        <taxon>Eukaryota</taxon>
        <taxon>Viridiplantae</taxon>
        <taxon>Streptophyta</taxon>
        <taxon>Embryophyta</taxon>
        <taxon>Tracheophyta</taxon>
        <taxon>Spermatophyta</taxon>
        <taxon>Magnoliopsida</taxon>
        <taxon>eudicotyledons</taxon>
        <taxon>Gunneridae</taxon>
        <taxon>Pentapetalae</taxon>
        <taxon>asterids</taxon>
        <taxon>lamiids</taxon>
        <taxon>Solanales</taxon>
        <taxon>Convolvulaceae</taxon>
        <taxon>Cuscuteae</taxon>
        <taxon>Cuscuta</taxon>
        <taxon>Cuscuta subgen. Grammica</taxon>
        <taxon>Cuscuta sect. Cleistogrammica</taxon>
    </lineage>
</organism>
<dbReference type="CDD" id="cd16649">
    <property type="entry name" value="mRING-HC-C3HC5_CGRF1-like"/>
    <property type="match status" value="1"/>
</dbReference>
<evidence type="ECO:0000256" key="5">
    <source>
        <dbReference type="SAM" id="MobiDB-lite"/>
    </source>
</evidence>
<dbReference type="Proteomes" id="UP000249390">
    <property type="component" value="Unassembled WGS sequence"/>
</dbReference>
<evidence type="ECO:0000259" key="6">
    <source>
        <dbReference type="PROSITE" id="PS50089"/>
    </source>
</evidence>
<dbReference type="GO" id="GO:0008270">
    <property type="term" value="F:zinc ion binding"/>
    <property type="evidence" value="ECO:0007669"/>
    <property type="project" value="UniProtKB-KW"/>
</dbReference>
<proteinExistence type="predicted"/>
<keyword evidence="8" id="KW-1185">Reference proteome</keyword>
<evidence type="ECO:0000256" key="1">
    <source>
        <dbReference type="ARBA" id="ARBA00022723"/>
    </source>
</evidence>
<name>A0A328D9I2_9ASTE</name>
<keyword evidence="3" id="KW-0862">Zinc</keyword>
<protein>
    <recommendedName>
        <fullName evidence="6">RING-type domain-containing protein</fullName>
    </recommendedName>
</protein>
<accession>A0A328D9I2</accession>
<keyword evidence="2 4" id="KW-0863">Zinc-finger</keyword>
<feature type="region of interest" description="Disordered" evidence="5">
    <location>
        <begin position="252"/>
        <end position="285"/>
    </location>
</feature>
<evidence type="ECO:0000256" key="3">
    <source>
        <dbReference type="ARBA" id="ARBA00022833"/>
    </source>
</evidence>
<evidence type="ECO:0000256" key="4">
    <source>
        <dbReference type="PROSITE-ProRule" id="PRU00175"/>
    </source>
</evidence>